<sequence length="380" mass="44651">MGQITDQLKSTIANLNLFSNNKLMLLLLWSRLSYFISDFSWYLVFNIIFFGFFLFFIYKIFKSKAAQTKKKLLLSLACFFIISIFTFSGFEAYFRYVYDKSDGLGFLRVNSKWHKRHVVHNSYFYRDRDFSIEKQKSVKRIGVMGDSITFGGGIENVNDRFSNLLEKKLRENGYTVEVYNLGKPGYDTDGEIAEYQNVKNLNFDIIIWQYFLNDIQPQGKSTGTPIISQESKKGEIITFFSNKSFFFDFLYWRFSAKYDKTFKLLENADLTQYKKEQILRFHKQIISNFVNELNNEGKKVLVIIFPFVHLIGPEYPASEIHQDISSYFKDQGVTVIDLLELLKDKKAEDLIASKFDSHPNEEVHKLASEELYKKIIDYLN</sequence>
<keyword evidence="1" id="KW-0812">Transmembrane</keyword>
<dbReference type="InterPro" id="IPR036514">
    <property type="entry name" value="SGNH_hydro_sf"/>
</dbReference>
<evidence type="ECO:0000313" key="4">
    <source>
        <dbReference type="Proteomes" id="UP000176666"/>
    </source>
</evidence>
<evidence type="ECO:0000259" key="2">
    <source>
        <dbReference type="Pfam" id="PF13472"/>
    </source>
</evidence>
<dbReference type="Gene3D" id="3.40.50.1110">
    <property type="entry name" value="SGNH hydrolase"/>
    <property type="match status" value="1"/>
</dbReference>
<feature type="transmembrane region" description="Helical" evidence="1">
    <location>
        <begin position="73"/>
        <end position="94"/>
    </location>
</feature>
<dbReference type="CDD" id="cd00229">
    <property type="entry name" value="SGNH_hydrolase"/>
    <property type="match status" value="1"/>
</dbReference>
<keyword evidence="1" id="KW-0472">Membrane</keyword>
<feature type="transmembrane region" description="Helical" evidence="1">
    <location>
        <begin position="39"/>
        <end position="61"/>
    </location>
</feature>
<protein>
    <recommendedName>
        <fullName evidence="2">SGNH hydrolase-type esterase domain-containing protein</fullName>
    </recommendedName>
</protein>
<proteinExistence type="predicted"/>
<feature type="domain" description="SGNH hydrolase-type esterase" evidence="2">
    <location>
        <begin position="143"/>
        <end position="366"/>
    </location>
</feature>
<organism evidence="3 4">
    <name type="scientific">Candidatus Curtissbacteria bacterium RIFCSPHIGHO2_12_FULL_38_9b</name>
    <dbReference type="NCBI Taxonomy" id="1797720"/>
    <lineage>
        <taxon>Bacteria</taxon>
        <taxon>Candidatus Curtissiibacteriota</taxon>
    </lineage>
</organism>
<evidence type="ECO:0000313" key="3">
    <source>
        <dbReference type="EMBL" id="OGD96278.1"/>
    </source>
</evidence>
<dbReference type="Proteomes" id="UP000176666">
    <property type="component" value="Unassembled WGS sequence"/>
</dbReference>
<evidence type="ECO:0000256" key="1">
    <source>
        <dbReference type="SAM" id="Phobius"/>
    </source>
</evidence>
<keyword evidence="1" id="KW-1133">Transmembrane helix</keyword>
<reference evidence="3 4" key="1">
    <citation type="journal article" date="2016" name="Nat. Commun.">
        <title>Thousands of microbial genomes shed light on interconnected biogeochemical processes in an aquifer system.</title>
        <authorList>
            <person name="Anantharaman K."/>
            <person name="Brown C.T."/>
            <person name="Hug L.A."/>
            <person name="Sharon I."/>
            <person name="Castelle C.J."/>
            <person name="Probst A.J."/>
            <person name="Thomas B.C."/>
            <person name="Singh A."/>
            <person name="Wilkins M.J."/>
            <person name="Karaoz U."/>
            <person name="Brodie E.L."/>
            <person name="Williams K.H."/>
            <person name="Hubbard S.S."/>
            <person name="Banfield J.F."/>
        </authorList>
    </citation>
    <scope>NUCLEOTIDE SEQUENCE [LARGE SCALE GENOMIC DNA]</scope>
</reference>
<dbReference type="AlphaFoldDB" id="A0A1F5GWQ9"/>
<gene>
    <name evidence="3" type="ORF">A3F02_01795</name>
</gene>
<comment type="caution">
    <text evidence="3">The sequence shown here is derived from an EMBL/GenBank/DDBJ whole genome shotgun (WGS) entry which is preliminary data.</text>
</comment>
<dbReference type="SUPFAM" id="SSF52266">
    <property type="entry name" value="SGNH hydrolase"/>
    <property type="match status" value="1"/>
</dbReference>
<name>A0A1F5GWQ9_9BACT</name>
<accession>A0A1F5GWQ9</accession>
<dbReference type="EMBL" id="MFBJ01000026">
    <property type="protein sequence ID" value="OGD96278.1"/>
    <property type="molecule type" value="Genomic_DNA"/>
</dbReference>
<dbReference type="Pfam" id="PF13472">
    <property type="entry name" value="Lipase_GDSL_2"/>
    <property type="match status" value="1"/>
</dbReference>
<dbReference type="InterPro" id="IPR013830">
    <property type="entry name" value="SGNH_hydro"/>
</dbReference>